<name>A0ABV4AU58_9GAMM</name>
<comment type="caution">
    <text evidence="1">The sequence shown here is derived from an EMBL/GenBank/DDBJ whole genome shotgun (WGS) entry which is preliminary data.</text>
</comment>
<gene>
    <name evidence="1" type="ORF">AB7878_13460</name>
</gene>
<sequence>MGLFGSIGSAWHKAEAATLLIDFLAKQREQGLFDCDPRALSNELVARVWAARGAEMDGKTGPRPHKLASAAISAALGVKFGPEEGMDEATHNALLLVLGQMIHEVETNGRMYPFHHFDYQLFNGAAKVFHETAAAYDARDGMALDGLGLN</sequence>
<organism evidence="1 2">
    <name type="scientific">Rhodanobacter humi</name>
    <dbReference type="NCBI Taxonomy" id="1888173"/>
    <lineage>
        <taxon>Bacteria</taxon>
        <taxon>Pseudomonadati</taxon>
        <taxon>Pseudomonadota</taxon>
        <taxon>Gammaproteobacteria</taxon>
        <taxon>Lysobacterales</taxon>
        <taxon>Rhodanobacteraceae</taxon>
        <taxon>Rhodanobacter</taxon>
    </lineage>
</organism>
<dbReference type="EMBL" id="JBGBPY010000001">
    <property type="protein sequence ID" value="MEY2183425.1"/>
    <property type="molecule type" value="Genomic_DNA"/>
</dbReference>
<evidence type="ECO:0000313" key="2">
    <source>
        <dbReference type="Proteomes" id="UP001562159"/>
    </source>
</evidence>
<keyword evidence="2" id="KW-1185">Reference proteome</keyword>
<protein>
    <submittedName>
        <fullName evidence="1">Uncharacterized protein</fullName>
    </submittedName>
</protein>
<evidence type="ECO:0000313" key="1">
    <source>
        <dbReference type="EMBL" id="MEY2183425.1"/>
    </source>
</evidence>
<proteinExistence type="predicted"/>
<reference evidence="1 2" key="1">
    <citation type="submission" date="2024-07" db="EMBL/GenBank/DDBJ databases">
        <title>Molecular mechanisms and environmental adaptations of flagellar loss and biofilm growth of Rhodanobacter under environmental stress.</title>
        <authorList>
            <person name="Chen M."/>
        </authorList>
    </citation>
    <scope>NUCLEOTIDE SEQUENCE [LARGE SCALE GENOMIC DNA]</scope>
    <source>
        <strain evidence="1 2">RS22</strain>
    </source>
</reference>
<dbReference type="Proteomes" id="UP001562159">
    <property type="component" value="Unassembled WGS sequence"/>
</dbReference>
<accession>A0ABV4AU58</accession>